<gene>
    <name evidence="4" type="ORF">WI372_06600</name>
</gene>
<dbReference type="Proteomes" id="UP001484239">
    <property type="component" value="Unassembled WGS sequence"/>
</dbReference>
<dbReference type="Pfam" id="PF19838">
    <property type="entry name" value="LptD_2"/>
    <property type="match status" value="1"/>
</dbReference>
<protein>
    <submittedName>
        <fullName evidence="4">LPS assembly protein LptD</fullName>
    </submittedName>
</protein>
<dbReference type="EMBL" id="JBBHLI010000003">
    <property type="protein sequence ID" value="MEK9500641.1"/>
    <property type="molecule type" value="Genomic_DNA"/>
</dbReference>
<evidence type="ECO:0000313" key="5">
    <source>
        <dbReference type="Proteomes" id="UP001484239"/>
    </source>
</evidence>
<evidence type="ECO:0000259" key="3">
    <source>
        <dbReference type="Pfam" id="PF19838"/>
    </source>
</evidence>
<proteinExistence type="predicted"/>
<organism evidence="4 5">
    <name type="scientific">Gaopeijia maritima</name>
    <dbReference type="NCBI Taxonomy" id="3119007"/>
    <lineage>
        <taxon>Bacteria</taxon>
        <taxon>Pseudomonadati</taxon>
        <taxon>Gemmatimonadota</taxon>
        <taxon>Longimicrobiia</taxon>
        <taxon>Gaopeijiales</taxon>
        <taxon>Gaopeijiaceae</taxon>
        <taxon>Gaopeijia</taxon>
    </lineage>
</organism>
<evidence type="ECO:0000256" key="1">
    <source>
        <dbReference type="SAM" id="MobiDB-lite"/>
    </source>
</evidence>
<feature type="region of interest" description="Disordered" evidence="1">
    <location>
        <begin position="841"/>
        <end position="878"/>
    </location>
</feature>
<sequence>MIGARFGVVQALVAAGLLAAAGPLSAQDPVPAGAQLPDTVEVDSTALRIQQRLQLLGRAPGSDSARAEAYADSLRTLSAPANGFRGRPTQPGVGSEAPTDIYARLRGLEGYTATEYAGTTAAYDADDGQLVLQGDSLVQAAVTFAQGELRARSIRYIEATGDLDAEGTPIFVPLDGDEINAQGLTWNTTADRGSARQAETQYTQGGNWYITSDFPELTSSRAFGHDAWFTTCDHEVPHYHFRAGQLKIVRGSILVARPVKLYFGDVPVAWLPFIATGLNSGRQSGILTPRFSVNDIVRTSGGYQRRVSNLGFYWAMSDYSDASIALDWFDNNYTALAGTARYNWARKFMRGSLSYRQYWRATGGVERTLNTSHQWQMSERTNLNVQGAYASSSSFVTQNSFDPVEVTRSIDSQGGLQHRFDWGNLSLSGNRRQFLSDDRVEQTFPSVNLSLSTITLFPAPQNRAGILNNITLSGGGTFRRSSTTRADFDTQPDRANTDGSLRAGLTLGRVSVSSGLQYRENALTGFSLGDGGPLLKTDSIDARGDLPGEIATRGAQVFDDPDMRAMLLEGYVDRADIADARLSWNASLNYQQNLIGSTTFTPSISWDSEFLRADTLSYAQDFVAGPTRVSFGASLRSDLYGFFPGFGKWEGIRHKVSPAFTYSYSPKVEPTALQEAVFGSSVVFPRNTLSMTLNQTFEGRVRSRTPEEAEAGDSTGLSLAGGAGPQRTEDGFLIPEQAETELLLGLQTSALAYDFVADSTGRFVDGFTTASLSNTIRSDYIRGLTVSMRHDLFDESAGTGGGPVSKNFSPYLESMNFSYAFSNTSTIFRWLGFGNSAASSGPDERSAEEFEAELRAPASQESIVPDDPGDVGDTGARGRQADVGAWDLTLGYSLIRSRPTATREGNASQNLSVSMRLTPTEDWQMAWRTSYDLENGGFNDHIISLTRDLHRWEANFDFLQTASGNWTFRFEVRLLDQQDLKFDYSQNSIDGIDRSRSVGAR</sequence>
<name>A0ABU9E7D0_9BACT</name>
<feature type="chain" id="PRO_5046395275" evidence="2">
    <location>
        <begin position="27"/>
        <end position="1001"/>
    </location>
</feature>
<feature type="region of interest" description="Disordered" evidence="1">
    <location>
        <begin position="699"/>
        <end position="729"/>
    </location>
</feature>
<dbReference type="InterPro" id="IPR045659">
    <property type="entry name" value="LptD_2"/>
</dbReference>
<dbReference type="PANTHER" id="PTHR30189">
    <property type="entry name" value="LPS-ASSEMBLY PROTEIN"/>
    <property type="match status" value="1"/>
</dbReference>
<feature type="signal peptide" evidence="2">
    <location>
        <begin position="1"/>
        <end position="26"/>
    </location>
</feature>
<dbReference type="InterPro" id="IPR050218">
    <property type="entry name" value="LptD"/>
</dbReference>
<keyword evidence="5" id="KW-1185">Reference proteome</keyword>
<feature type="domain" description="LPS-assembly protein LptD central" evidence="3">
    <location>
        <begin position="255"/>
        <end position="674"/>
    </location>
</feature>
<accession>A0ABU9E7D0</accession>
<reference evidence="4 5" key="1">
    <citation type="submission" date="2024-02" db="EMBL/GenBank/DDBJ databases">
        <title>A novel Gemmatimonadota bacterium.</title>
        <authorList>
            <person name="Du Z.-J."/>
            <person name="Ye Y.-Q."/>
        </authorList>
    </citation>
    <scope>NUCLEOTIDE SEQUENCE [LARGE SCALE GENOMIC DNA]</scope>
    <source>
        <strain evidence="4 5">DH-20</strain>
    </source>
</reference>
<dbReference type="PANTHER" id="PTHR30189:SF1">
    <property type="entry name" value="LPS-ASSEMBLY PROTEIN LPTD"/>
    <property type="match status" value="1"/>
</dbReference>
<feature type="compositionally biased region" description="Basic and acidic residues" evidence="1">
    <location>
        <begin position="842"/>
        <end position="854"/>
    </location>
</feature>
<dbReference type="RefSeq" id="WP_405286541.1">
    <property type="nucleotide sequence ID" value="NZ_JBBHLI010000003.1"/>
</dbReference>
<keyword evidence="2" id="KW-0732">Signal</keyword>
<comment type="caution">
    <text evidence="4">The sequence shown here is derived from an EMBL/GenBank/DDBJ whole genome shotgun (WGS) entry which is preliminary data.</text>
</comment>
<evidence type="ECO:0000313" key="4">
    <source>
        <dbReference type="EMBL" id="MEK9500641.1"/>
    </source>
</evidence>
<evidence type="ECO:0000256" key="2">
    <source>
        <dbReference type="SAM" id="SignalP"/>
    </source>
</evidence>